<dbReference type="Proteomes" id="UP000187651">
    <property type="component" value="Unassembled WGS sequence"/>
</dbReference>
<evidence type="ECO:0000313" key="8">
    <source>
        <dbReference type="EMBL" id="SDN08026.1"/>
    </source>
</evidence>
<keyword evidence="8" id="KW-0808">Transferase</keyword>
<dbReference type="OrthoDB" id="9810303at2"/>
<keyword evidence="2 5" id="KW-0812">Transmembrane</keyword>
<keyword evidence="9" id="KW-1185">Reference proteome</keyword>
<feature type="transmembrane region" description="Helical" evidence="5">
    <location>
        <begin position="223"/>
        <end position="245"/>
    </location>
</feature>
<evidence type="ECO:0000259" key="6">
    <source>
        <dbReference type="Pfam" id="PF00535"/>
    </source>
</evidence>
<evidence type="ECO:0000256" key="2">
    <source>
        <dbReference type="ARBA" id="ARBA00022692"/>
    </source>
</evidence>
<proteinExistence type="predicted"/>
<dbReference type="GO" id="GO:0016020">
    <property type="term" value="C:membrane"/>
    <property type="evidence" value="ECO:0007669"/>
    <property type="project" value="UniProtKB-SubCell"/>
</dbReference>
<organism evidence="8 9">
    <name type="scientific">Lachnospira pectinoschiza</name>
    <dbReference type="NCBI Taxonomy" id="28052"/>
    <lineage>
        <taxon>Bacteria</taxon>
        <taxon>Bacillati</taxon>
        <taxon>Bacillota</taxon>
        <taxon>Clostridia</taxon>
        <taxon>Lachnospirales</taxon>
        <taxon>Lachnospiraceae</taxon>
        <taxon>Lachnospira</taxon>
    </lineage>
</organism>
<dbReference type="CDD" id="cd04179">
    <property type="entry name" value="DPM_DPG-synthase_like"/>
    <property type="match status" value="1"/>
</dbReference>
<dbReference type="SUPFAM" id="SSF53448">
    <property type="entry name" value="Nucleotide-diphospho-sugar transferases"/>
    <property type="match status" value="1"/>
</dbReference>
<name>A0A1G9YHI1_9FIRM</name>
<evidence type="ECO:0000256" key="4">
    <source>
        <dbReference type="ARBA" id="ARBA00023136"/>
    </source>
</evidence>
<dbReference type="Pfam" id="PF00535">
    <property type="entry name" value="Glycos_transf_2"/>
    <property type="match status" value="1"/>
</dbReference>
<keyword evidence="4 5" id="KW-0472">Membrane</keyword>
<evidence type="ECO:0000259" key="7">
    <source>
        <dbReference type="Pfam" id="PF04138"/>
    </source>
</evidence>
<dbReference type="PANTHER" id="PTHR10859:SF114">
    <property type="entry name" value="DOLICHOL-PHOSPHATE MANNOSYLTRANSFERASE"/>
    <property type="match status" value="1"/>
</dbReference>
<dbReference type="PANTHER" id="PTHR10859">
    <property type="entry name" value="GLYCOSYL TRANSFERASE"/>
    <property type="match status" value="1"/>
</dbReference>
<sequence>MKISVIVPSLNPDEKLLEVVKSLKEKGFNDIILVDDGSDDSHKMAFNEAAKYDGVSVLVHEVNKGKGRALKTAFEYFLKERPDYDGVVTVDGDNQHKAEDVLKCCEAMISNKSLILGVRDFSRDDIPARSKFGNNLTSGIFKTFCKLNITDTQTGLRAIPREFIKDMLEVKGERYEYETNMLLALKSHNIPFMEVGIQTVYIDDNESSHFNPIKDSIKIYKVIFAYFFTTTAFKYTLCSISSWVIDNLLFNIFSFIFVAAVSRDIRILLATVIARIMSSFYNYLMNAKLVFKSQRSMKTTFIKYYILWIGIMLCSFLLVDLFTWLLGLNLQLTALCKIIVDLCLFFASYNIQKKWVFK</sequence>
<dbReference type="GO" id="GO:0006487">
    <property type="term" value="P:protein N-linked glycosylation"/>
    <property type="evidence" value="ECO:0007669"/>
    <property type="project" value="TreeGrafter"/>
</dbReference>
<dbReference type="Pfam" id="PF04138">
    <property type="entry name" value="GtrA_DPMS_TM"/>
    <property type="match status" value="1"/>
</dbReference>
<dbReference type="GO" id="GO:0016740">
    <property type="term" value="F:transferase activity"/>
    <property type="evidence" value="ECO:0007669"/>
    <property type="project" value="UniProtKB-KW"/>
</dbReference>
<dbReference type="InterPro" id="IPR029044">
    <property type="entry name" value="Nucleotide-diphossugar_trans"/>
</dbReference>
<dbReference type="Gene3D" id="3.90.550.10">
    <property type="entry name" value="Spore Coat Polysaccharide Biosynthesis Protein SpsA, Chain A"/>
    <property type="match status" value="1"/>
</dbReference>
<evidence type="ECO:0000256" key="1">
    <source>
        <dbReference type="ARBA" id="ARBA00004141"/>
    </source>
</evidence>
<dbReference type="AlphaFoldDB" id="A0A1G9YHI1"/>
<evidence type="ECO:0000256" key="3">
    <source>
        <dbReference type="ARBA" id="ARBA00022989"/>
    </source>
</evidence>
<keyword evidence="3 5" id="KW-1133">Transmembrane helix</keyword>
<gene>
    <name evidence="8" type="ORF">SAMN05216544_1828</name>
</gene>
<dbReference type="GO" id="GO:0000271">
    <property type="term" value="P:polysaccharide biosynthetic process"/>
    <property type="evidence" value="ECO:0007669"/>
    <property type="project" value="InterPro"/>
</dbReference>
<dbReference type="InterPro" id="IPR007267">
    <property type="entry name" value="GtrA_DPMS_TM"/>
</dbReference>
<feature type="domain" description="Glycosyltransferase 2-like" evidence="6">
    <location>
        <begin position="4"/>
        <end position="166"/>
    </location>
</feature>
<evidence type="ECO:0000313" key="9">
    <source>
        <dbReference type="Proteomes" id="UP000187651"/>
    </source>
</evidence>
<evidence type="ECO:0000256" key="5">
    <source>
        <dbReference type="SAM" id="Phobius"/>
    </source>
</evidence>
<accession>A0A1G9YHI1</accession>
<feature type="domain" description="GtrA/DPMS transmembrane" evidence="7">
    <location>
        <begin position="235"/>
        <end position="357"/>
    </location>
</feature>
<dbReference type="InterPro" id="IPR001173">
    <property type="entry name" value="Glyco_trans_2-like"/>
</dbReference>
<feature type="transmembrane region" description="Helical" evidence="5">
    <location>
        <begin position="332"/>
        <end position="351"/>
    </location>
</feature>
<protein>
    <submittedName>
        <fullName evidence="8">Glycosyltransferase involved in cell wall bisynthesis</fullName>
    </submittedName>
</protein>
<feature type="transmembrane region" description="Helical" evidence="5">
    <location>
        <begin position="305"/>
        <end position="326"/>
    </location>
</feature>
<dbReference type="EMBL" id="FNHZ01000005">
    <property type="protein sequence ID" value="SDN08026.1"/>
    <property type="molecule type" value="Genomic_DNA"/>
</dbReference>
<feature type="transmembrane region" description="Helical" evidence="5">
    <location>
        <begin position="265"/>
        <end position="284"/>
    </location>
</feature>
<dbReference type="RefSeq" id="WP_074521871.1">
    <property type="nucleotide sequence ID" value="NZ_FNHZ01000005.1"/>
</dbReference>
<reference evidence="9" key="1">
    <citation type="submission" date="2016-10" db="EMBL/GenBank/DDBJ databases">
        <authorList>
            <person name="Varghese N."/>
            <person name="Submissions S."/>
        </authorList>
    </citation>
    <scope>NUCLEOTIDE SEQUENCE [LARGE SCALE GENOMIC DNA]</scope>
    <source>
        <strain evidence="9">M83</strain>
    </source>
</reference>
<comment type="subcellular location">
    <subcellularLocation>
        <location evidence="1">Membrane</location>
        <topology evidence="1">Multi-pass membrane protein</topology>
    </subcellularLocation>
</comment>